<organism evidence="1 2">
    <name type="scientific">Parapontixanthobacter aurantiacus</name>
    <dbReference type="NCBI Taxonomy" id="1463599"/>
    <lineage>
        <taxon>Bacteria</taxon>
        <taxon>Pseudomonadati</taxon>
        <taxon>Pseudomonadota</taxon>
        <taxon>Alphaproteobacteria</taxon>
        <taxon>Sphingomonadales</taxon>
        <taxon>Erythrobacteraceae</taxon>
        <taxon>Parapontixanthobacter</taxon>
    </lineage>
</organism>
<dbReference type="SUPFAM" id="SSF54909">
    <property type="entry name" value="Dimeric alpha+beta barrel"/>
    <property type="match status" value="1"/>
</dbReference>
<dbReference type="RefSeq" id="WP_160681464.1">
    <property type="nucleotide sequence ID" value="NZ_WTYW01000001.1"/>
</dbReference>
<proteinExistence type="predicted"/>
<name>A0A844ZBT0_9SPHN</name>
<sequence>MSEAPGFVAIYRWRIEPKNVAAFRDRWLRETERLKAKGGMGSLLAVADDGTYHAIALWPDRETRRQAFDQSESAEPWPPAERLETTMLTPLDNLWGG</sequence>
<dbReference type="OrthoDB" id="6105906at2"/>
<evidence type="ECO:0000313" key="2">
    <source>
        <dbReference type="Proteomes" id="UP000433104"/>
    </source>
</evidence>
<dbReference type="AlphaFoldDB" id="A0A844ZBT0"/>
<evidence type="ECO:0008006" key="3">
    <source>
        <dbReference type="Google" id="ProtNLM"/>
    </source>
</evidence>
<dbReference type="Proteomes" id="UP000433104">
    <property type="component" value="Unassembled WGS sequence"/>
</dbReference>
<dbReference type="EMBL" id="WTYW01000001">
    <property type="protein sequence ID" value="MXO84974.1"/>
    <property type="molecule type" value="Genomic_DNA"/>
</dbReference>
<dbReference type="InterPro" id="IPR011008">
    <property type="entry name" value="Dimeric_a/b-barrel"/>
</dbReference>
<dbReference type="Gene3D" id="3.30.70.100">
    <property type="match status" value="1"/>
</dbReference>
<reference evidence="1 2" key="1">
    <citation type="submission" date="2019-12" db="EMBL/GenBank/DDBJ databases">
        <title>Genomic-based taxomic classification of the family Erythrobacteraceae.</title>
        <authorList>
            <person name="Xu L."/>
        </authorList>
    </citation>
    <scope>NUCLEOTIDE SEQUENCE [LARGE SCALE GENOMIC DNA]</scope>
    <source>
        <strain evidence="1 2">MCCC 1A09962</strain>
    </source>
</reference>
<evidence type="ECO:0000313" key="1">
    <source>
        <dbReference type="EMBL" id="MXO84974.1"/>
    </source>
</evidence>
<accession>A0A844ZBT0</accession>
<comment type="caution">
    <text evidence="1">The sequence shown here is derived from an EMBL/GenBank/DDBJ whole genome shotgun (WGS) entry which is preliminary data.</text>
</comment>
<protein>
    <recommendedName>
        <fullName evidence="3">Antibiotic biosynthesis monooxygenase</fullName>
    </recommendedName>
</protein>
<keyword evidence="2" id="KW-1185">Reference proteome</keyword>
<gene>
    <name evidence="1" type="ORF">GRI38_02880</name>
</gene>